<dbReference type="InterPro" id="IPR009279">
    <property type="entry name" value="Portal_Mu"/>
</dbReference>
<dbReference type="HOGENOM" id="CLU_012761_0_0_0"/>
<dbReference type="RefSeq" id="WP_012860723.1">
    <property type="nucleotide sequence ID" value="NC_013517.1"/>
</dbReference>
<name>D1AH93_SEBTE</name>
<sequence length="729" mass="85623">MFWKNRKPREPSYITDKVLIQNIARNVIDISSFDIEYKNIYEIRELQEIFEYIDINTAVSTLVRGVTSRELIFTSENGKEENKKLIEEGQKRINNIKGKMNFIKELAKTPFLKITVHEIIYNDNFEIERMEFIPRELIRYDKEKKKFYIETNATENIYLDNPMKWHVAVYNESITRPYGETILKSILKTYEEIKYIKGKMNGIIEKYGGTIVLFGYDPNLEDDLVEKTGLELKRMMDSNTVGIPSESGIKDNIVLLRLADLNIEIHTLLMEKLEKKIYQNLLGSTLTVTDGSNGKGTHALGTVHQEEKEKIEDEIALFVREELDKLIDIDGLIHGYDPNQYYIEINRQKDRGKELEIKNLEQDEVNKKADLIVKLSQAGYEVEDSELQEVFGYKTLKKKEQQQINNSFFEFSKKNTEDSNQKTLEYLERLRKRIISGISEKVTEQIQKIKTPDDIKNLDTGTKEHENALVLSELWGHYLTIKDREKVKEYKKKSEFAFYSEIDLQDIFNMTFNEAVNWLLDREPLMYDQIQKVIERYRTNYFWIKRSTDIEVTKILYAELLKNLELGQTFEDFKKNLDIESLGLGSDGYYLKQVFDQTMINAQAVGQWEQLQEGIQYGYIYGLYDAVVDGRETALCRMLDGKIYRLDSPFWEIYYPPNHFKCRSRVIALSEEDMQTYGYSAENIIPENKPQKGFNNNIGSNYITGIKRYVNQKEKEAEILYKKVSNYEG</sequence>
<dbReference type="KEGG" id="str:Sterm_1260"/>
<reference evidence="3" key="1">
    <citation type="submission" date="2009-09" db="EMBL/GenBank/DDBJ databases">
        <title>The complete chromosome of Sebaldella termitidis ATCC 33386.</title>
        <authorList>
            <consortium name="US DOE Joint Genome Institute (JGI-PGF)"/>
            <person name="Lucas S."/>
            <person name="Copeland A."/>
            <person name="Lapidus A."/>
            <person name="Glavina del Rio T."/>
            <person name="Dalin E."/>
            <person name="Tice H."/>
            <person name="Bruce D."/>
            <person name="Goodwin L."/>
            <person name="Pitluck S."/>
            <person name="Kyrpides N."/>
            <person name="Mavromatis K."/>
            <person name="Ivanova N."/>
            <person name="Mikhailova N."/>
            <person name="Sims D."/>
            <person name="Meincke L."/>
            <person name="Brettin T."/>
            <person name="Detter J.C."/>
            <person name="Han C."/>
            <person name="Larimer F."/>
            <person name="Land M."/>
            <person name="Hauser L."/>
            <person name="Markowitz V."/>
            <person name="Cheng J.F."/>
            <person name="Hugenholtz P."/>
            <person name="Woyke T."/>
            <person name="Wu D."/>
            <person name="Eisen J.A."/>
        </authorList>
    </citation>
    <scope>NUCLEOTIDE SEQUENCE [LARGE SCALE GENOMIC DNA]</scope>
    <source>
        <strain evidence="3">ATCC 33386 / NCTC 11300</strain>
    </source>
</reference>
<dbReference type="NCBIfam" id="TIGR01641">
    <property type="entry name" value="phageSPP1_gp7"/>
    <property type="match status" value="1"/>
</dbReference>
<evidence type="ECO:0000313" key="2">
    <source>
        <dbReference type="EMBL" id="ACZ08127.1"/>
    </source>
</evidence>
<dbReference type="eggNOG" id="COG2369">
    <property type="taxonomic scope" value="Bacteria"/>
</dbReference>
<keyword evidence="3" id="KW-1185">Reference proteome</keyword>
<reference evidence="2 3" key="2">
    <citation type="journal article" date="2010" name="Stand. Genomic Sci.">
        <title>Complete genome sequence of Sebaldella termitidis type strain (NCTC 11300).</title>
        <authorList>
            <person name="Harmon-Smith M."/>
            <person name="Celia L."/>
            <person name="Chertkov O."/>
            <person name="Lapidus A."/>
            <person name="Copeland A."/>
            <person name="Glavina Del Rio T."/>
            <person name="Nolan M."/>
            <person name="Lucas S."/>
            <person name="Tice H."/>
            <person name="Cheng J.F."/>
            <person name="Han C."/>
            <person name="Detter J.C."/>
            <person name="Bruce D."/>
            <person name="Goodwin L."/>
            <person name="Pitluck S."/>
            <person name="Pati A."/>
            <person name="Liolios K."/>
            <person name="Ivanova N."/>
            <person name="Mavromatis K."/>
            <person name="Mikhailova N."/>
            <person name="Chen A."/>
            <person name="Palaniappan K."/>
            <person name="Land M."/>
            <person name="Hauser L."/>
            <person name="Chang Y.J."/>
            <person name="Jeffries C.D."/>
            <person name="Brettin T."/>
            <person name="Goker M."/>
            <person name="Beck B."/>
            <person name="Bristow J."/>
            <person name="Eisen J.A."/>
            <person name="Markowitz V."/>
            <person name="Hugenholtz P."/>
            <person name="Kyrpides N.C."/>
            <person name="Klenk H.P."/>
            <person name="Chen F."/>
        </authorList>
    </citation>
    <scope>NUCLEOTIDE SEQUENCE [LARGE SCALE GENOMIC DNA]</scope>
    <source>
        <strain evidence="3">ATCC 33386 / NCTC 11300</strain>
    </source>
</reference>
<evidence type="ECO:0000313" key="3">
    <source>
        <dbReference type="Proteomes" id="UP000000845"/>
    </source>
</evidence>
<feature type="domain" description="Phage head morphogenesis" evidence="1">
    <location>
        <begin position="559"/>
        <end position="667"/>
    </location>
</feature>
<organism evidence="2 3">
    <name type="scientific">Sebaldella termitidis (strain ATCC 33386 / NCTC 11300)</name>
    <dbReference type="NCBI Taxonomy" id="526218"/>
    <lineage>
        <taxon>Bacteria</taxon>
        <taxon>Fusobacteriati</taxon>
        <taxon>Fusobacteriota</taxon>
        <taxon>Fusobacteriia</taxon>
        <taxon>Fusobacteriales</taxon>
        <taxon>Leptotrichiaceae</taxon>
        <taxon>Sebaldella</taxon>
    </lineage>
</organism>
<protein>
    <submittedName>
        <fullName evidence="2">Phage head morphogenesis protein, SPP1 gp7 family</fullName>
    </submittedName>
</protein>
<proteinExistence type="predicted"/>
<dbReference type="STRING" id="526218.Sterm_1260"/>
<dbReference type="AlphaFoldDB" id="D1AH93"/>
<dbReference type="Pfam" id="PF04233">
    <property type="entry name" value="Phage_Mu_F"/>
    <property type="match status" value="1"/>
</dbReference>
<dbReference type="InterPro" id="IPR006528">
    <property type="entry name" value="Phage_head_morphogenesis_dom"/>
</dbReference>
<accession>D1AH93</accession>
<gene>
    <name evidence="2" type="ordered locus">Sterm_1260</name>
</gene>
<dbReference type="Pfam" id="PF06074">
    <property type="entry name" value="Portal_Mu"/>
    <property type="match status" value="1"/>
</dbReference>
<dbReference type="Proteomes" id="UP000000845">
    <property type="component" value="Chromosome"/>
</dbReference>
<evidence type="ECO:0000259" key="1">
    <source>
        <dbReference type="Pfam" id="PF04233"/>
    </source>
</evidence>
<dbReference type="EMBL" id="CP001739">
    <property type="protein sequence ID" value="ACZ08127.1"/>
    <property type="molecule type" value="Genomic_DNA"/>
</dbReference>